<gene>
    <name evidence="1" type="ORF">TSAR_009544</name>
</gene>
<accession>A0A232F330</accession>
<sequence length="106" mass="12709">MGVDKNNLLCDILHWLNAIRDFFLFKTKIKDMIHGKFHSTSVCHKTQLAEIRAYLYHLSRNECDQKYIVQRFSLQIDFISKTIIFCSNSIKPAVFLKYFINYNMYF</sequence>
<dbReference type="EMBL" id="NNAY01001103">
    <property type="protein sequence ID" value="OXU25131.1"/>
    <property type="molecule type" value="Genomic_DNA"/>
</dbReference>
<dbReference type="Proteomes" id="UP000215335">
    <property type="component" value="Unassembled WGS sequence"/>
</dbReference>
<organism evidence="1 2">
    <name type="scientific">Trichomalopsis sarcophagae</name>
    <dbReference type="NCBI Taxonomy" id="543379"/>
    <lineage>
        <taxon>Eukaryota</taxon>
        <taxon>Metazoa</taxon>
        <taxon>Ecdysozoa</taxon>
        <taxon>Arthropoda</taxon>
        <taxon>Hexapoda</taxon>
        <taxon>Insecta</taxon>
        <taxon>Pterygota</taxon>
        <taxon>Neoptera</taxon>
        <taxon>Endopterygota</taxon>
        <taxon>Hymenoptera</taxon>
        <taxon>Apocrita</taxon>
        <taxon>Proctotrupomorpha</taxon>
        <taxon>Chalcidoidea</taxon>
        <taxon>Pteromalidae</taxon>
        <taxon>Pteromalinae</taxon>
        <taxon>Trichomalopsis</taxon>
    </lineage>
</organism>
<name>A0A232F330_9HYME</name>
<evidence type="ECO:0000313" key="1">
    <source>
        <dbReference type="EMBL" id="OXU25131.1"/>
    </source>
</evidence>
<proteinExistence type="predicted"/>
<comment type="caution">
    <text evidence="1">The sequence shown here is derived from an EMBL/GenBank/DDBJ whole genome shotgun (WGS) entry which is preliminary data.</text>
</comment>
<evidence type="ECO:0000313" key="2">
    <source>
        <dbReference type="Proteomes" id="UP000215335"/>
    </source>
</evidence>
<protein>
    <submittedName>
        <fullName evidence="1">Uncharacterized protein</fullName>
    </submittedName>
</protein>
<reference evidence="1 2" key="1">
    <citation type="journal article" date="2017" name="Curr. Biol.">
        <title>The Evolution of Venom by Co-option of Single-Copy Genes.</title>
        <authorList>
            <person name="Martinson E.O."/>
            <person name="Mrinalini"/>
            <person name="Kelkar Y.D."/>
            <person name="Chang C.H."/>
            <person name="Werren J.H."/>
        </authorList>
    </citation>
    <scope>NUCLEOTIDE SEQUENCE [LARGE SCALE GENOMIC DNA]</scope>
    <source>
        <strain evidence="1 2">Alberta</strain>
        <tissue evidence="1">Whole body</tissue>
    </source>
</reference>
<keyword evidence="2" id="KW-1185">Reference proteome</keyword>
<dbReference type="AlphaFoldDB" id="A0A232F330"/>